<organism evidence="2">
    <name type="scientific">hydrothermal vent metagenome</name>
    <dbReference type="NCBI Taxonomy" id="652676"/>
    <lineage>
        <taxon>unclassified sequences</taxon>
        <taxon>metagenomes</taxon>
        <taxon>ecological metagenomes</taxon>
    </lineage>
</organism>
<accession>A0A1W1CS39</accession>
<dbReference type="EMBL" id="FPHI01000040">
    <property type="protein sequence ID" value="SFV68569.1"/>
    <property type="molecule type" value="Genomic_DNA"/>
</dbReference>
<evidence type="ECO:0000313" key="2">
    <source>
        <dbReference type="EMBL" id="SFV68569.1"/>
    </source>
</evidence>
<dbReference type="Gene3D" id="3.40.50.10610">
    <property type="entry name" value="ABC-type transport auxiliary lipoprotein component"/>
    <property type="match status" value="1"/>
</dbReference>
<name>A0A1W1CS39_9ZZZZ</name>
<feature type="domain" description="ABC-type transport auxiliary lipoprotein component" evidence="1">
    <location>
        <begin position="24"/>
        <end position="180"/>
    </location>
</feature>
<sequence>MKIFLPLLVFLGLNGCVSGTKSYYVLSMSPQPQKIYPLKKRVIGVEKVTVPAYLYKREIAIADSPSHIVLLESAKWGEDLDNGLTNRLIGYLQKKFNQPDVYHYPWGIDKQPDIKVSVHITRFISQKHYVYLDATWSIVNIKTKKRISHLFSTKVATTSEIQTIVNAMDRAFMQFEETVAQGLYRF</sequence>
<reference evidence="2" key="1">
    <citation type="submission" date="2016-10" db="EMBL/GenBank/DDBJ databases">
        <authorList>
            <person name="de Groot N.N."/>
        </authorList>
    </citation>
    <scope>NUCLEOTIDE SEQUENCE</scope>
</reference>
<dbReference type="InterPro" id="IPR005586">
    <property type="entry name" value="ABC_trans_aux"/>
</dbReference>
<proteinExistence type="predicted"/>
<dbReference type="SUPFAM" id="SSF159594">
    <property type="entry name" value="XCC0632-like"/>
    <property type="match status" value="1"/>
</dbReference>
<gene>
    <name evidence="2" type="ORF">MNB_SV-3-1323</name>
</gene>
<evidence type="ECO:0000259" key="1">
    <source>
        <dbReference type="Pfam" id="PF03886"/>
    </source>
</evidence>
<dbReference type="Pfam" id="PF03886">
    <property type="entry name" value="ABC_trans_aux"/>
    <property type="match status" value="1"/>
</dbReference>
<protein>
    <recommendedName>
        <fullName evidence="1">ABC-type transport auxiliary lipoprotein component domain-containing protein</fullName>
    </recommendedName>
</protein>
<dbReference type="AlphaFoldDB" id="A0A1W1CS39"/>